<dbReference type="NCBIfam" id="TIGR00700">
    <property type="entry name" value="GABAtrnsam"/>
    <property type="match status" value="1"/>
</dbReference>
<organism evidence="7 8">
    <name type="scientific">Celeribacter indicus</name>
    <dbReference type="NCBI Taxonomy" id="1208324"/>
    <lineage>
        <taxon>Bacteria</taxon>
        <taxon>Pseudomonadati</taxon>
        <taxon>Pseudomonadota</taxon>
        <taxon>Alphaproteobacteria</taxon>
        <taxon>Rhodobacterales</taxon>
        <taxon>Roseobacteraceae</taxon>
        <taxon>Celeribacter</taxon>
    </lineage>
</organism>
<name>A0A0B5DZV1_9RHOB</name>
<proteinExistence type="inferred from homology"/>
<dbReference type="HOGENOM" id="CLU_016922_10_0_5"/>
<dbReference type="InterPro" id="IPR049704">
    <property type="entry name" value="Aminotrans_3_PPA_site"/>
</dbReference>
<dbReference type="Proteomes" id="UP000031521">
    <property type="component" value="Chromosome"/>
</dbReference>
<dbReference type="InterPro" id="IPR050103">
    <property type="entry name" value="Class-III_PLP-dep_AT"/>
</dbReference>
<evidence type="ECO:0000313" key="8">
    <source>
        <dbReference type="Proteomes" id="UP000031521"/>
    </source>
</evidence>
<dbReference type="CDD" id="cd00610">
    <property type="entry name" value="OAT_like"/>
    <property type="match status" value="1"/>
</dbReference>
<evidence type="ECO:0000256" key="5">
    <source>
        <dbReference type="ARBA" id="ARBA00022898"/>
    </source>
</evidence>
<keyword evidence="5 6" id="KW-0663">Pyridoxal phosphate</keyword>
<evidence type="ECO:0000256" key="3">
    <source>
        <dbReference type="ARBA" id="ARBA00022576"/>
    </source>
</evidence>
<evidence type="ECO:0000313" key="7">
    <source>
        <dbReference type="EMBL" id="AJE46256.1"/>
    </source>
</evidence>
<accession>A0A0B5DZV1</accession>
<dbReference type="OrthoDB" id="9801834at2"/>
<dbReference type="GO" id="GO:0034386">
    <property type="term" value="F:4-aminobutyrate:2-oxoglutarate transaminase activity"/>
    <property type="evidence" value="ECO:0007669"/>
    <property type="project" value="UniProtKB-EC"/>
</dbReference>
<dbReference type="InterPro" id="IPR015421">
    <property type="entry name" value="PyrdxlP-dep_Trfase_major"/>
</dbReference>
<dbReference type="GO" id="GO:0042802">
    <property type="term" value="F:identical protein binding"/>
    <property type="evidence" value="ECO:0007669"/>
    <property type="project" value="TreeGrafter"/>
</dbReference>
<comment type="similarity">
    <text evidence="2 6">Belongs to the class-III pyridoxal-phosphate-dependent aminotransferase family.</text>
</comment>
<dbReference type="FunFam" id="3.40.640.10:FF:000013">
    <property type="entry name" value="4-aminobutyrate aminotransferase"/>
    <property type="match status" value="1"/>
</dbReference>
<dbReference type="InterPro" id="IPR005814">
    <property type="entry name" value="Aminotrans_3"/>
</dbReference>
<dbReference type="KEGG" id="cid:P73_1541"/>
<evidence type="ECO:0000256" key="6">
    <source>
        <dbReference type="RuleBase" id="RU003560"/>
    </source>
</evidence>
<dbReference type="Gene3D" id="3.90.1150.10">
    <property type="entry name" value="Aspartate Aminotransferase, domain 1"/>
    <property type="match status" value="1"/>
</dbReference>
<dbReference type="EC" id="2.6.1.19" evidence="7"/>
<dbReference type="SUPFAM" id="SSF53383">
    <property type="entry name" value="PLP-dependent transferases"/>
    <property type="match status" value="1"/>
</dbReference>
<keyword evidence="4 7" id="KW-0808">Transferase</keyword>
<dbReference type="GO" id="GO:0009448">
    <property type="term" value="P:gamma-aminobutyric acid metabolic process"/>
    <property type="evidence" value="ECO:0007669"/>
    <property type="project" value="InterPro"/>
</dbReference>
<dbReference type="InterPro" id="IPR015422">
    <property type="entry name" value="PyrdxlP-dep_Trfase_small"/>
</dbReference>
<protein>
    <submittedName>
        <fullName evidence="7">4-aminobutyrate aminotransferase</fullName>
        <ecNumber evidence="7">2.6.1.19</ecNumber>
    </submittedName>
</protein>
<dbReference type="InterPro" id="IPR015424">
    <property type="entry name" value="PyrdxlP-dep_Trfase"/>
</dbReference>
<dbReference type="InterPro" id="IPR004632">
    <property type="entry name" value="4NH2But_aminotransferase_bac"/>
</dbReference>
<evidence type="ECO:0000256" key="1">
    <source>
        <dbReference type="ARBA" id="ARBA00001933"/>
    </source>
</evidence>
<evidence type="ECO:0000256" key="2">
    <source>
        <dbReference type="ARBA" id="ARBA00008954"/>
    </source>
</evidence>
<reference evidence="7 8" key="1">
    <citation type="journal article" date="2014" name="Int. J. Syst. Evol. Microbiol.">
        <title>Celeribacter indicus sp. nov., a polycyclic aromatic hydrocarbon-degrading bacterium from deep-sea sediment and reclassification of Huaishuia halophila as Celeribacter halophilus comb. nov.</title>
        <authorList>
            <person name="Lai Q."/>
            <person name="Cao J."/>
            <person name="Yuan J."/>
            <person name="Li F."/>
            <person name="Shao Z."/>
        </authorList>
    </citation>
    <scope>NUCLEOTIDE SEQUENCE [LARGE SCALE GENOMIC DNA]</scope>
    <source>
        <strain evidence="7">P73</strain>
    </source>
</reference>
<dbReference type="PIRSF" id="PIRSF000521">
    <property type="entry name" value="Transaminase_4ab_Lys_Orn"/>
    <property type="match status" value="1"/>
</dbReference>
<comment type="cofactor">
    <cofactor evidence="1">
        <name>pyridoxal 5'-phosphate</name>
        <dbReference type="ChEBI" id="CHEBI:597326"/>
    </cofactor>
</comment>
<keyword evidence="3 7" id="KW-0032">Aminotransferase</keyword>
<dbReference type="PANTHER" id="PTHR11986">
    <property type="entry name" value="AMINOTRANSFERASE CLASS III"/>
    <property type="match status" value="1"/>
</dbReference>
<dbReference type="GO" id="GO:0030170">
    <property type="term" value="F:pyridoxal phosphate binding"/>
    <property type="evidence" value="ECO:0007669"/>
    <property type="project" value="InterPro"/>
</dbReference>
<dbReference type="AlphaFoldDB" id="A0A0B5DZV1"/>
<dbReference type="NCBIfam" id="NF005692">
    <property type="entry name" value="PRK07495.1"/>
    <property type="match status" value="1"/>
</dbReference>
<keyword evidence="8" id="KW-1185">Reference proteome</keyword>
<dbReference type="STRING" id="1208324.P73_1541"/>
<dbReference type="Gene3D" id="3.40.640.10">
    <property type="entry name" value="Type I PLP-dependent aspartate aminotransferase-like (Major domain)"/>
    <property type="match status" value="1"/>
</dbReference>
<dbReference type="EMBL" id="CP004393">
    <property type="protein sequence ID" value="AJE46256.1"/>
    <property type="molecule type" value="Genomic_DNA"/>
</dbReference>
<gene>
    <name evidence="7" type="ORF">P73_1541</name>
</gene>
<sequence>MLEKTENAGLETRRKAALARGVGVLTDHYAVSARNAEIRDADGNRLIDFAAGIAVLNTGHRHPKVMAAVRAQLDAFTHTCHQVVPYESYVRLAERLNALAPGDFAKKALFVTTGAEALENAVKIARAATGRSAVITFDGGFHGRTFMTMSMTGKVAPYKLGFGPMAADVFHAPFPNALHGISVEDSLRALEALFKADVDPARVAAIVFEPVQGEGGFNPAPKDFVTRLRALCDAHGIVMVADEVQTGFARTGTLFAMEAHGVAPDLTTMAKSLGGGLPISAVVGRAELMDAAAPGGLGGTYGGNPLGIAAANAVLDVIEEEDLCARATALGSVLKARLRAMQAAFLPELAEVRGPGFMIAAEFMDEAGTPLPELAEAIRRAALDRGLLLLTCGVHGNVIRFLAPLTIEDDVFAEALDILEAAAKAVKGA</sequence>
<dbReference type="RefSeq" id="WP_043869171.1">
    <property type="nucleotide sequence ID" value="NZ_CP004393.1"/>
</dbReference>
<evidence type="ECO:0000256" key="4">
    <source>
        <dbReference type="ARBA" id="ARBA00022679"/>
    </source>
</evidence>
<dbReference type="Pfam" id="PF00202">
    <property type="entry name" value="Aminotran_3"/>
    <property type="match status" value="1"/>
</dbReference>
<dbReference type="PROSITE" id="PS00600">
    <property type="entry name" value="AA_TRANSFER_CLASS_3"/>
    <property type="match status" value="1"/>
</dbReference>